<reference evidence="2" key="1">
    <citation type="submission" date="2020-11" db="EMBL/GenBank/DDBJ databases">
        <authorList>
            <person name="Tran Van P."/>
        </authorList>
    </citation>
    <scope>NUCLEOTIDE SEQUENCE</scope>
</reference>
<proteinExistence type="predicted"/>
<organism evidence="2">
    <name type="scientific">Timema douglasi</name>
    <name type="common">Walking stick</name>
    <dbReference type="NCBI Taxonomy" id="61478"/>
    <lineage>
        <taxon>Eukaryota</taxon>
        <taxon>Metazoa</taxon>
        <taxon>Ecdysozoa</taxon>
        <taxon>Arthropoda</taxon>
        <taxon>Hexapoda</taxon>
        <taxon>Insecta</taxon>
        <taxon>Pterygota</taxon>
        <taxon>Neoptera</taxon>
        <taxon>Polyneoptera</taxon>
        <taxon>Phasmatodea</taxon>
        <taxon>Timematodea</taxon>
        <taxon>Timematoidea</taxon>
        <taxon>Timematidae</taxon>
        <taxon>Timema</taxon>
    </lineage>
</organism>
<evidence type="ECO:0000256" key="1">
    <source>
        <dbReference type="SAM" id="MobiDB-lite"/>
    </source>
</evidence>
<feature type="region of interest" description="Disordered" evidence="1">
    <location>
        <begin position="47"/>
        <end position="144"/>
    </location>
</feature>
<dbReference type="AlphaFoldDB" id="A0A7R8VEW0"/>
<name>A0A7R8VEW0_TIMDO</name>
<sequence>MVRRAKLRWWVTPSSTDVVTHQIQRRLGNYDIVKDLFEDVPKLLGIDSNHPPASPAPFPSQGSAASRAQGEFKKPSAAHHNNHHGHHSAPRGGFVKPTDGKPPYGGRGGYPGQPVKHGVPASNDHRANGIVPPKGPPVGGSRIHQTSRSLPRLHVGQGQRDSLSGGQPELENILKEMKSVMVTPLTGIATPRKEPESKFTFNPHLAGYMNGMPPPAQEHRSPYTQTTVFVPTLKRRGPDMAQLSRAQFCRPMACRWRAAHLYTSKFAGLSGLEVLAATDGHVVQDAELTI</sequence>
<protein>
    <submittedName>
        <fullName evidence="2">Uncharacterized protein</fullName>
    </submittedName>
</protein>
<dbReference type="EMBL" id="OA565013">
    <property type="protein sequence ID" value="CAD7196114.1"/>
    <property type="molecule type" value="Genomic_DNA"/>
</dbReference>
<evidence type="ECO:0000313" key="2">
    <source>
        <dbReference type="EMBL" id="CAD7196114.1"/>
    </source>
</evidence>
<gene>
    <name evidence="2" type="ORF">TDIB3V08_LOCUS2470</name>
</gene>
<feature type="compositionally biased region" description="Basic residues" evidence="1">
    <location>
        <begin position="76"/>
        <end position="89"/>
    </location>
</feature>
<accession>A0A7R8VEW0</accession>